<dbReference type="PANTHER" id="PTHR45894">
    <property type="entry name" value="RNA-BINDING PROTEIN 8A"/>
    <property type="match status" value="1"/>
</dbReference>
<evidence type="ECO:0000256" key="7">
    <source>
        <dbReference type="SAM" id="Phobius"/>
    </source>
</evidence>
<dbReference type="InterPro" id="IPR000504">
    <property type="entry name" value="RRM_dom"/>
</dbReference>
<keyword evidence="7" id="KW-0472">Membrane</keyword>
<dbReference type="CDD" id="cd12324">
    <property type="entry name" value="RRM_RBM8"/>
    <property type="match status" value="1"/>
</dbReference>
<dbReference type="InterPro" id="IPR012677">
    <property type="entry name" value="Nucleotide-bd_a/b_plait_sf"/>
</dbReference>
<dbReference type="PRINTS" id="PR01738">
    <property type="entry name" value="RNABINDINGM8"/>
</dbReference>
<evidence type="ECO:0000256" key="3">
    <source>
        <dbReference type="ARBA" id="ARBA00022490"/>
    </source>
</evidence>
<keyword evidence="10" id="KW-1185">Reference proteome</keyword>
<evidence type="ECO:0000259" key="8">
    <source>
        <dbReference type="PROSITE" id="PS50102"/>
    </source>
</evidence>
<accession>A0AA35ZM91</accession>
<evidence type="ECO:0000313" key="9">
    <source>
        <dbReference type="EMBL" id="CAI9294392.1"/>
    </source>
</evidence>
<gene>
    <name evidence="9" type="ORF">LSALG_LOCUS33376</name>
</gene>
<organism evidence="9 10">
    <name type="scientific">Lactuca saligna</name>
    <name type="common">Willowleaf lettuce</name>
    <dbReference type="NCBI Taxonomy" id="75948"/>
    <lineage>
        <taxon>Eukaryota</taxon>
        <taxon>Viridiplantae</taxon>
        <taxon>Streptophyta</taxon>
        <taxon>Embryophyta</taxon>
        <taxon>Tracheophyta</taxon>
        <taxon>Spermatophyta</taxon>
        <taxon>Magnoliopsida</taxon>
        <taxon>eudicotyledons</taxon>
        <taxon>Gunneridae</taxon>
        <taxon>Pentapetalae</taxon>
        <taxon>asterids</taxon>
        <taxon>campanulids</taxon>
        <taxon>Asterales</taxon>
        <taxon>Asteraceae</taxon>
        <taxon>Cichorioideae</taxon>
        <taxon>Cichorieae</taxon>
        <taxon>Lactucinae</taxon>
        <taxon>Lactuca</taxon>
    </lineage>
</organism>
<name>A0AA35ZM91_LACSI</name>
<dbReference type="Pfam" id="PF00076">
    <property type="entry name" value="RRM_1"/>
    <property type="match status" value="1"/>
</dbReference>
<evidence type="ECO:0000256" key="1">
    <source>
        <dbReference type="ARBA" id="ARBA00004123"/>
    </source>
</evidence>
<dbReference type="PROSITE" id="PS50096">
    <property type="entry name" value="IQ"/>
    <property type="match status" value="1"/>
</dbReference>
<dbReference type="GO" id="GO:0006396">
    <property type="term" value="P:RNA processing"/>
    <property type="evidence" value="ECO:0007669"/>
    <property type="project" value="InterPro"/>
</dbReference>
<keyword evidence="7" id="KW-1133">Transmembrane helix</keyword>
<dbReference type="InterPro" id="IPR035979">
    <property type="entry name" value="RBD_domain_sf"/>
</dbReference>
<reference evidence="9" key="1">
    <citation type="submission" date="2023-04" db="EMBL/GenBank/DDBJ databases">
        <authorList>
            <person name="Vijverberg K."/>
            <person name="Xiong W."/>
            <person name="Schranz E."/>
        </authorList>
    </citation>
    <scope>NUCLEOTIDE SEQUENCE</scope>
</reference>
<dbReference type="GO" id="GO:0005737">
    <property type="term" value="C:cytoplasm"/>
    <property type="evidence" value="ECO:0007669"/>
    <property type="project" value="UniProtKB-SubCell"/>
</dbReference>
<keyword evidence="3" id="KW-0963">Cytoplasm</keyword>
<keyword evidence="4 6" id="KW-0694">RNA-binding</keyword>
<dbReference type="SMART" id="SM00360">
    <property type="entry name" value="RRM"/>
    <property type="match status" value="1"/>
</dbReference>
<dbReference type="PROSITE" id="PS50102">
    <property type="entry name" value="RRM"/>
    <property type="match status" value="1"/>
</dbReference>
<dbReference type="InterPro" id="IPR008111">
    <property type="entry name" value="RNA-bd_8"/>
</dbReference>
<keyword evidence="5" id="KW-0539">Nucleus</keyword>
<evidence type="ECO:0000256" key="2">
    <source>
        <dbReference type="ARBA" id="ARBA00004496"/>
    </source>
</evidence>
<dbReference type="InterPro" id="IPR033744">
    <property type="entry name" value="RRM_RBM8"/>
</dbReference>
<dbReference type="EMBL" id="OX465083">
    <property type="protein sequence ID" value="CAI9294392.1"/>
    <property type="molecule type" value="Genomic_DNA"/>
</dbReference>
<dbReference type="GO" id="GO:0003729">
    <property type="term" value="F:mRNA binding"/>
    <property type="evidence" value="ECO:0007669"/>
    <property type="project" value="InterPro"/>
</dbReference>
<evidence type="ECO:0000256" key="5">
    <source>
        <dbReference type="ARBA" id="ARBA00023242"/>
    </source>
</evidence>
<protein>
    <recommendedName>
        <fullName evidence="8">RRM domain-containing protein</fullName>
    </recommendedName>
</protein>
<comment type="subcellular location">
    <subcellularLocation>
        <location evidence="2">Cytoplasm</location>
    </subcellularLocation>
    <subcellularLocation>
        <location evidence="1">Nucleus</location>
    </subcellularLocation>
</comment>
<dbReference type="CDD" id="cd23767">
    <property type="entry name" value="IQCD"/>
    <property type="match status" value="1"/>
</dbReference>
<evidence type="ECO:0000256" key="6">
    <source>
        <dbReference type="PROSITE-ProRule" id="PRU00176"/>
    </source>
</evidence>
<proteinExistence type="predicted"/>
<dbReference type="AlphaFoldDB" id="A0AA35ZM91"/>
<dbReference type="Proteomes" id="UP001177003">
    <property type="component" value="Chromosome 7"/>
</dbReference>
<feature type="transmembrane region" description="Helical" evidence="7">
    <location>
        <begin position="27"/>
        <end position="45"/>
    </location>
</feature>
<evidence type="ECO:0000256" key="4">
    <source>
        <dbReference type="ARBA" id="ARBA00022884"/>
    </source>
</evidence>
<keyword evidence="7" id="KW-0812">Transmembrane</keyword>
<sequence length="349" mass="39283">MNRTSPTTIATHHNLCFLSDFTVRTSHHNSTCICCIFSIIVFWFWKPLSFCSRRHDLNFLELFVLFTEESRNQVTFRAANGVTTALPFLVFDIHRPGSFRGSDQLVEVSKSGMVTSSLGSQYHVQYDAKCDVFGALWRVLGANSSAHRVFAIEGWIILVTGVHEEAQEDDLQNTFGEFGEIKNLHLNMDCRTGFVNGYALIEYESFEEAKKAIAAMDGGELLTQNVNVDWAFKMLAELSRREKDANIKPNSDIDIYMKAAATAGKEASVVTDYTLKNKFHQNPAELVEDVIDDSPSTSLQIQNSSQTNFQTRQEWAAIRIQPAFRGSLARRALRALKGLVRLQALVRVV</sequence>
<evidence type="ECO:0000313" key="10">
    <source>
        <dbReference type="Proteomes" id="UP001177003"/>
    </source>
</evidence>
<dbReference type="SUPFAM" id="SSF54928">
    <property type="entry name" value="RNA-binding domain, RBD"/>
    <property type="match status" value="1"/>
</dbReference>
<feature type="domain" description="RRM" evidence="8">
    <location>
        <begin position="155"/>
        <end position="233"/>
    </location>
</feature>
<dbReference type="GO" id="GO:0005634">
    <property type="term" value="C:nucleus"/>
    <property type="evidence" value="ECO:0007669"/>
    <property type="project" value="UniProtKB-SubCell"/>
</dbReference>
<dbReference type="Gene3D" id="3.30.70.330">
    <property type="match status" value="1"/>
</dbReference>